<dbReference type="Pfam" id="PF00012">
    <property type="entry name" value="HSP70"/>
    <property type="match status" value="1"/>
</dbReference>
<protein>
    <recommendedName>
        <fullName evidence="5">Hsp70 family chaperone</fullName>
    </recommendedName>
</protein>
<dbReference type="OrthoDB" id="2963168at2759"/>
<evidence type="ECO:0000313" key="4">
    <source>
        <dbReference type="Proteomes" id="UP000781932"/>
    </source>
</evidence>
<dbReference type="Gene3D" id="3.90.640.10">
    <property type="entry name" value="Actin, Chain A, domain 4"/>
    <property type="match status" value="1"/>
</dbReference>
<dbReference type="PRINTS" id="PR00301">
    <property type="entry name" value="HEATSHOCK70"/>
</dbReference>
<evidence type="ECO:0000256" key="2">
    <source>
        <dbReference type="ARBA" id="ARBA00022840"/>
    </source>
</evidence>
<dbReference type="Proteomes" id="UP000781932">
    <property type="component" value="Unassembled WGS sequence"/>
</dbReference>
<dbReference type="InterPro" id="IPR043129">
    <property type="entry name" value="ATPase_NBD"/>
</dbReference>
<evidence type="ECO:0000256" key="1">
    <source>
        <dbReference type="ARBA" id="ARBA00022741"/>
    </source>
</evidence>
<dbReference type="Gene3D" id="3.30.420.40">
    <property type="match status" value="2"/>
</dbReference>
<keyword evidence="1" id="KW-0547">Nucleotide-binding</keyword>
<name>A0A9P6LMJ3_9PEZI</name>
<gene>
    <name evidence="3" type="ORF">CkaCkLH20_04304</name>
</gene>
<evidence type="ECO:0008006" key="5">
    <source>
        <dbReference type="Google" id="ProtNLM"/>
    </source>
</evidence>
<dbReference type="GO" id="GO:0005524">
    <property type="term" value="F:ATP binding"/>
    <property type="evidence" value="ECO:0007669"/>
    <property type="project" value="UniProtKB-KW"/>
</dbReference>
<reference evidence="3" key="1">
    <citation type="submission" date="2020-03" db="EMBL/GenBank/DDBJ databases">
        <authorList>
            <person name="He L."/>
        </authorList>
    </citation>
    <scope>NUCLEOTIDE SEQUENCE</scope>
    <source>
        <strain evidence="3">CkLH20</strain>
    </source>
</reference>
<keyword evidence="2" id="KW-0067">ATP-binding</keyword>
<dbReference type="RefSeq" id="XP_038747727.1">
    <property type="nucleotide sequence ID" value="XM_038887023.1"/>
</dbReference>
<reference evidence="3" key="2">
    <citation type="submission" date="2020-11" db="EMBL/GenBank/DDBJ databases">
        <title>Whole genome sequencing of Colletotrichum sp.</title>
        <authorList>
            <person name="Li H."/>
        </authorList>
    </citation>
    <scope>NUCLEOTIDE SEQUENCE</scope>
    <source>
        <strain evidence="3">CkLH20</strain>
    </source>
</reference>
<accession>A0A9P6LMJ3</accession>
<dbReference type="PANTHER" id="PTHR14187:SF5">
    <property type="entry name" value="HEAT SHOCK 70 KDA PROTEIN 12A"/>
    <property type="match status" value="1"/>
</dbReference>
<proteinExistence type="predicted"/>
<dbReference type="SUPFAM" id="SSF53067">
    <property type="entry name" value="Actin-like ATPase domain"/>
    <property type="match status" value="2"/>
</dbReference>
<comment type="caution">
    <text evidence="3">The sequence shown here is derived from an EMBL/GenBank/DDBJ whole genome shotgun (WGS) entry which is preliminary data.</text>
</comment>
<keyword evidence="4" id="KW-1185">Reference proteome</keyword>
<sequence>MGDAHIGSLLSDTLRVNDGQEQTIVIGIDFGTTWAFAGQPKNIEVITQWPSELSLNSDTEKAPSTILYGPIQDETFWGYGVPADRAEESLKWFKLLLIDSRDLAPELQQSPQIATARRLLEESNRDVVEVISTYLRHLWNHSIDCITRATGKGLLRLCTFHVVITVPAIWPEYSKIRMRQAAEDAGILETRPAGDTVLSFASEPEVAALATMYDLRHRPDIKNGDHFVVCDAGGGTVDLISYEIVTVEPMVVKEAVKGDGWLCGGVFLDQAFVDLMRRTVGPDVWDAISKDEVQRLLHSDWEHGIKRQFFGQQKDWIVTLPYGCRPTIGTSSLSRKPMLTLNHPHLDPVFGQISSQVEELVQKQVQQVQQKYERLPKYVILVGGFGRCPYLHNRLVQSLGNEHTEVLQAQGSRPWSAICRGAVIRGLSQLNRVPDFSVKVESRIARVNYGTNFYTTYNPSVHLAIDRAWDEIEMKWVARNQMEWYLKQGTDVCEASTISHKFYRLYERPPNEILVALQYSTASPAPKRGDATVKRLCTIAWNKRIDFESLPTYTNPAGRVFYRLEWDMTMVCDGISLDFTIVHDGKRMAAKNVRVKFGASSNGEVSA</sequence>
<dbReference type="AlphaFoldDB" id="A0A9P6LMJ3"/>
<dbReference type="CDD" id="cd10170">
    <property type="entry name" value="ASKHA_NBD_HSP70"/>
    <property type="match status" value="1"/>
</dbReference>
<dbReference type="PANTHER" id="PTHR14187">
    <property type="entry name" value="ALPHA KINASE/ELONGATION FACTOR 2 KINASE"/>
    <property type="match status" value="1"/>
</dbReference>
<evidence type="ECO:0000313" key="3">
    <source>
        <dbReference type="EMBL" id="KAF9878266.1"/>
    </source>
</evidence>
<dbReference type="GO" id="GO:0140662">
    <property type="term" value="F:ATP-dependent protein folding chaperone"/>
    <property type="evidence" value="ECO:0007669"/>
    <property type="project" value="InterPro"/>
</dbReference>
<dbReference type="InterPro" id="IPR013126">
    <property type="entry name" value="Hsp_70_fam"/>
</dbReference>
<dbReference type="EMBL" id="JAATWM020000011">
    <property type="protein sequence ID" value="KAF9878266.1"/>
    <property type="molecule type" value="Genomic_DNA"/>
</dbReference>
<organism evidence="3 4">
    <name type="scientific">Colletotrichum karsti</name>
    <dbReference type="NCBI Taxonomy" id="1095194"/>
    <lineage>
        <taxon>Eukaryota</taxon>
        <taxon>Fungi</taxon>
        <taxon>Dikarya</taxon>
        <taxon>Ascomycota</taxon>
        <taxon>Pezizomycotina</taxon>
        <taxon>Sordariomycetes</taxon>
        <taxon>Hypocreomycetidae</taxon>
        <taxon>Glomerellales</taxon>
        <taxon>Glomerellaceae</taxon>
        <taxon>Colletotrichum</taxon>
        <taxon>Colletotrichum boninense species complex</taxon>
    </lineage>
</organism>
<dbReference type="GeneID" id="62160097"/>